<dbReference type="EMBL" id="JAGIYY010000005">
    <property type="protein sequence ID" value="MBP0439947.1"/>
    <property type="molecule type" value="Genomic_DNA"/>
</dbReference>
<dbReference type="PROSITE" id="PS50404">
    <property type="entry name" value="GST_NTER"/>
    <property type="match status" value="1"/>
</dbReference>
<evidence type="ECO:0000259" key="2">
    <source>
        <dbReference type="PROSITE" id="PS50405"/>
    </source>
</evidence>
<proteinExistence type="predicted"/>
<dbReference type="CDD" id="cd03046">
    <property type="entry name" value="GST_N_GTT1_like"/>
    <property type="match status" value="1"/>
</dbReference>
<reference evidence="3" key="1">
    <citation type="submission" date="2021-03" db="EMBL/GenBank/DDBJ databases">
        <title>Genome sequencing and assembly of Tianweitania sediminis.</title>
        <authorList>
            <person name="Chhetri G."/>
        </authorList>
    </citation>
    <scope>NUCLEOTIDE SEQUENCE</scope>
    <source>
        <strain evidence="3">Z8</strain>
    </source>
</reference>
<evidence type="ECO:0000259" key="1">
    <source>
        <dbReference type="PROSITE" id="PS50404"/>
    </source>
</evidence>
<dbReference type="InterPro" id="IPR040079">
    <property type="entry name" value="Glutathione_S-Trfase"/>
</dbReference>
<gene>
    <name evidence="3" type="ORF">J5Y06_14910</name>
</gene>
<dbReference type="InterPro" id="IPR004045">
    <property type="entry name" value="Glutathione_S-Trfase_N"/>
</dbReference>
<dbReference type="PANTHER" id="PTHR44051">
    <property type="entry name" value="GLUTATHIONE S-TRANSFERASE-RELATED"/>
    <property type="match status" value="1"/>
</dbReference>
<name>A0A8J7R852_9HYPH</name>
<keyword evidence="4" id="KW-1185">Reference proteome</keyword>
<dbReference type="InterPro" id="IPR036249">
    <property type="entry name" value="Thioredoxin-like_sf"/>
</dbReference>
<dbReference type="PANTHER" id="PTHR44051:SF21">
    <property type="entry name" value="GLUTATHIONE S-TRANSFERASE FAMILY PROTEIN"/>
    <property type="match status" value="1"/>
</dbReference>
<dbReference type="Proteomes" id="UP000666240">
    <property type="component" value="Unassembled WGS sequence"/>
</dbReference>
<dbReference type="SFLD" id="SFLDS00019">
    <property type="entry name" value="Glutathione_Transferase_(cytos"/>
    <property type="match status" value="1"/>
</dbReference>
<evidence type="ECO:0000313" key="3">
    <source>
        <dbReference type="EMBL" id="MBP0439947.1"/>
    </source>
</evidence>
<dbReference type="InterPro" id="IPR010987">
    <property type="entry name" value="Glutathione-S-Trfase_C-like"/>
</dbReference>
<accession>A0A8J7R852</accession>
<dbReference type="SFLD" id="SFLDG01150">
    <property type="entry name" value="Main.1:_Beta-like"/>
    <property type="match status" value="1"/>
</dbReference>
<feature type="domain" description="GST C-terminal" evidence="2">
    <location>
        <begin position="85"/>
        <end position="209"/>
    </location>
</feature>
<dbReference type="Pfam" id="PF13409">
    <property type="entry name" value="GST_N_2"/>
    <property type="match status" value="1"/>
</dbReference>
<dbReference type="SFLD" id="SFLDG00358">
    <property type="entry name" value="Main_(cytGST)"/>
    <property type="match status" value="1"/>
</dbReference>
<dbReference type="RefSeq" id="WP_209335991.1">
    <property type="nucleotide sequence ID" value="NZ_JAGIYY010000005.1"/>
</dbReference>
<dbReference type="SUPFAM" id="SSF52833">
    <property type="entry name" value="Thioredoxin-like"/>
    <property type="match status" value="1"/>
</dbReference>
<feature type="domain" description="GST N-terminal" evidence="1">
    <location>
        <begin position="1"/>
        <end position="79"/>
    </location>
</feature>
<dbReference type="AlphaFoldDB" id="A0A8J7R852"/>
<dbReference type="Gene3D" id="1.20.1050.10">
    <property type="match status" value="1"/>
</dbReference>
<dbReference type="SUPFAM" id="SSF47616">
    <property type="entry name" value="GST C-terminal domain-like"/>
    <property type="match status" value="1"/>
</dbReference>
<organism evidence="3 4">
    <name type="scientific">Tianweitania sediminis</name>
    <dbReference type="NCBI Taxonomy" id="1502156"/>
    <lineage>
        <taxon>Bacteria</taxon>
        <taxon>Pseudomonadati</taxon>
        <taxon>Pseudomonadota</taxon>
        <taxon>Alphaproteobacteria</taxon>
        <taxon>Hyphomicrobiales</taxon>
        <taxon>Phyllobacteriaceae</taxon>
        <taxon>Tianweitania</taxon>
    </lineage>
</organism>
<dbReference type="Gene3D" id="3.40.30.10">
    <property type="entry name" value="Glutaredoxin"/>
    <property type="match status" value="1"/>
</dbReference>
<protein>
    <submittedName>
        <fullName evidence="3">Glutathione S-transferase family protein</fullName>
    </submittedName>
</protein>
<dbReference type="InterPro" id="IPR036282">
    <property type="entry name" value="Glutathione-S-Trfase_C_sf"/>
</dbReference>
<comment type="caution">
    <text evidence="3">The sequence shown here is derived from an EMBL/GenBank/DDBJ whole genome shotgun (WGS) entry which is preliminary data.</text>
</comment>
<sequence>MIELHHCFGARSFRPLWTLEEMGLNYRLHLLPFPPRFASPGYKDINPLGTVPLFVDGDLRMTESSAISHYIARRYGPSPLAVEPDDTEYGAFLNWTHFGEATLTFPQTLVLRYRHFENAERQNAQVADDYARWFLARLRAVESVLQDRDHLCAGRFTVADISVGYALKLAGVIGLNSEFGPRVQAYWSGLQERDGYSRARAAEEHAAAVLGPLDPFGRMVEDAS</sequence>
<dbReference type="PROSITE" id="PS50405">
    <property type="entry name" value="GST_CTER"/>
    <property type="match status" value="1"/>
</dbReference>
<evidence type="ECO:0000313" key="4">
    <source>
        <dbReference type="Proteomes" id="UP000666240"/>
    </source>
</evidence>